<dbReference type="RefSeq" id="WP_268115415.1">
    <property type="nucleotide sequence ID" value="NZ_CP113524.1"/>
</dbReference>
<sequence>MIIWGFGKVTKNRNGDVMEKDCGYCNTTSMWKLSKNTTWFTLYFIPMIPYRVTYCVECPRCGSYIEISKDKFIEIKNDIKERKNLGYNA</sequence>
<proteinExistence type="predicted"/>
<dbReference type="InterPro" id="IPR031493">
    <property type="entry name" value="Zinc_ribbon_15"/>
</dbReference>
<name>A0ABY7AC45_9FIRM</name>
<accession>A0ABY7AC45</accession>
<evidence type="ECO:0000313" key="3">
    <source>
        <dbReference type="Proteomes" id="UP001163115"/>
    </source>
</evidence>
<evidence type="ECO:0000313" key="2">
    <source>
        <dbReference type="EMBL" id="WAJ24240.1"/>
    </source>
</evidence>
<gene>
    <name evidence="2" type="ORF">OW255_01590</name>
</gene>
<reference evidence="2" key="1">
    <citation type="submission" date="2022-11" db="EMBL/GenBank/DDBJ databases">
        <title>Lacrimispora xylanolytica sy1, complete genome.</title>
        <authorList>
            <person name="Choi S."/>
        </authorList>
    </citation>
    <scope>NUCLEOTIDE SEQUENCE</scope>
    <source>
        <strain evidence="2">Sy1</strain>
    </source>
</reference>
<dbReference type="Pfam" id="PF17032">
    <property type="entry name" value="Zn_ribbon_15"/>
    <property type="match status" value="1"/>
</dbReference>
<dbReference type="EMBL" id="CP113524">
    <property type="protein sequence ID" value="WAJ24240.1"/>
    <property type="molecule type" value="Genomic_DNA"/>
</dbReference>
<evidence type="ECO:0000259" key="1">
    <source>
        <dbReference type="Pfam" id="PF17032"/>
    </source>
</evidence>
<feature type="domain" description="Zinc-ribbon 15" evidence="1">
    <location>
        <begin position="22"/>
        <end position="70"/>
    </location>
</feature>
<protein>
    <submittedName>
        <fullName evidence="2">Zinc-ribbon domain-containing protein</fullName>
    </submittedName>
</protein>
<keyword evidence="3" id="KW-1185">Reference proteome</keyword>
<organism evidence="2 3">
    <name type="scientific">Lacrimispora xylanolytica</name>
    <dbReference type="NCBI Taxonomy" id="29375"/>
    <lineage>
        <taxon>Bacteria</taxon>
        <taxon>Bacillati</taxon>
        <taxon>Bacillota</taxon>
        <taxon>Clostridia</taxon>
        <taxon>Lachnospirales</taxon>
        <taxon>Lachnospiraceae</taxon>
        <taxon>Lacrimispora</taxon>
    </lineage>
</organism>
<dbReference type="Proteomes" id="UP001163115">
    <property type="component" value="Chromosome"/>
</dbReference>